<accession>A0A4R6Q506</accession>
<dbReference type="PANTHER" id="PTHR43707:SF6">
    <property type="entry name" value="ATP PHOSPHORIBOSYLTRANSFERASE REGULATORY SUBUNIT"/>
    <property type="match status" value="1"/>
</dbReference>
<dbReference type="EMBL" id="SNXO01000013">
    <property type="protein sequence ID" value="TDP57321.1"/>
    <property type="molecule type" value="Genomic_DNA"/>
</dbReference>
<dbReference type="InterPro" id="IPR045864">
    <property type="entry name" value="aa-tRNA-synth_II/BPL/LPL"/>
</dbReference>
<feature type="domain" description="Class II Histidinyl-tRNA synthetase (HisRS)-like catalytic core" evidence="3">
    <location>
        <begin position="7"/>
        <end position="302"/>
    </location>
</feature>
<evidence type="ECO:0000259" key="3">
    <source>
        <dbReference type="Pfam" id="PF13393"/>
    </source>
</evidence>
<feature type="binding site" evidence="2">
    <location>
        <begin position="256"/>
        <end position="257"/>
    </location>
    <ligand>
        <name>L-histidine</name>
        <dbReference type="ChEBI" id="CHEBI:57595"/>
    </ligand>
</feature>
<keyword evidence="1" id="KW-0368">Histidine biosynthesis</keyword>
<comment type="caution">
    <text evidence="4">The sequence shown here is derived from an EMBL/GenBank/DDBJ whole genome shotgun (WGS) entry which is preliminary data.</text>
</comment>
<dbReference type="Gene3D" id="3.30.930.10">
    <property type="entry name" value="Bira Bifunctional Protein, Domain 2"/>
    <property type="match status" value="1"/>
</dbReference>
<evidence type="ECO:0000256" key="1">
    <source>
        <dbReference type="ARBA" id="ARBA00023102"/>
    </source>
</evidence>
<sequence>MRIDRNRMNTEEKAMLELHSLYQKFGYSRYKMGKFEEYDLYVRNKDFIPTESIITFNDMNGKLMALKPDLTLSIVKNYRHIPGFVQKVYYSENIYRASLSAHAHREIMQTGLECMGDIDLYQIFEVTMLAARSLAAVSSDYILEVSHMGLIADILHPLPEDIKEQILRCIGEKNIHEIHEIGEAHHIDENIIRSLEILVSTYGDYRKVLKKLETLPLGQQGRQALDQLSQVLGLMARNKMATKVNLDFSIVNDLTYYSGFLYKGFVNGVPSAVLSGGQYDKLMERMGKEGGAIGFAVYLDNLDRLDAGEKNFDVDVVFIYDENDDMETVYRTVRDHTASGNSVLVERAVPKKLRARRVIKLKEGEVVTVEQND</sequence>
<dbReference type="PANTHER" id="PTHR43707">
    <property type="entry name" value="HISTIDYL-TRNA SYNTHETASE"/>
    <property type="match status" value="1"/>
</dbReference>
<name>A0A4R6Q506_9FIRM</name>
<dbReference type="Proteomes" id="UP000295500">
    <property type="component" value="Unassembled WGS sequence"/>
</dbReference>
<dbReference type="InterPro" id="IPR004516">
    <property type="entry name" value="HisRS/HisZ"/>
</dbReference>
<evidence type="ECO:0000256" key="2">
    <source>
        <dbReference type="PIRSR" id="PIRSR001549-1"/>
    </source>
</evidence>
<keyword evidence="5" id="KW-1185">Reference proteome</keyword>
<dbReference type="InterPro" id="IPR041715">
    <property type="entry name" value="HisRS-like_core"/>
</dbReference>
<feature type="binding site" evidence="2">
    <location>
        <position position="109"/>
    </location>
    <ligand>
        <name>L-histidine</name>
        <dbReference type="ChEBI" id="CHEBI:57595"/>
    </ligand>
</feature>
<dbReference type="GO" id="GO:0140096">
    <property type="term" value="F:catalytic activity, acting on a protein"/>
    <property type="evidence" value="ECO:0007669"/>
    <property type="project" value="UniProtKB-ARBA"/>
</dbReference>
<proteinExistence type="predicted"/>
<organism evidence="4 5">
    <name type="scientific">Aminicella lysinilytica</name>
    <dbReference type="NCBI Taxonomy" id="433323"/>
    <lineage>
        <taxon>Bacteria</taxon>
        <taxon>Bacillati</taxon>
        <taxon>Bacillota</taxon>
        <taxon>Clostridia</taxon>
        <taxon>Peptostreptococcales</taxon>
        <taxon>Anaerovoracaceae</taxon>
        <taxon>Aminicella</taxon>
    </lineage>
</organism>
<gene>
    <name evidence="4" type="ORF">EV211_11345</name>
</gene>
<feature type="binding site" evidence="2">
    <location>
        <position position="96"/>
    </location>
    <ligand>
        <name>L-histidine</name>
        <dbReference type="ChEBI" id="CHEBI:57595"/>
    </ligand>
</feature>
<evidence type="ECO:0000313" key="4">
    <source>
        <dbReference type="EMBL" id="TDP57321.1"/>
    </source>
</evidence>
<keyword evidence="1" id="KW-0028">Amino-acid biosynthesis</keyword>
<dbReference type="AlphaFoldDB" id="A0A4R6Q506"/>
<protein>
    <submittedName>
        <fullName evidence="4">ATP phosphoribosyltransferase regulatory subunit</fullName>
    </submittedName>
</protein>
<dbReference type="GO" id="GO:0000105">
    <property type="term" value="P:L-histidine biosynthetic process"/>
    <property type="evidence" value="ECO:0007669"/>
    <property type="project" value="UniProtKB-KW"/>
</dbReference>
<keyword evidence="4" id="KW-0808">Transferase</keyword>
<dbReference type="SUPFAM" id="SSF55681">
    <property type="entry name" value="Class II aaRS and biotin synthetases"/>
    <property type="match status" value="1"/>
</dbReference>
<feature type="binding site" evidence="2">
    <location>
        <position position="113"/>
    </location>
    <ligand>
        <name>L-histidine</name>
        <dbReference type="ChEBI" id="CHEBI:57595"/>
    </ligand>
</feature>
<keyword evidence="4" id="KW-0328">Glycosyltransferase</keyword>
<dbReference type="Pfam" id="PF13393">
    <property type="entry name" value="tRNA-synt_His"/>
    <property type="match status" value="1"/>
</dbReference>
<dbReference type="GO" id="GO:0004821">
    <property type="term" value="F:histidine-tRNA ligase activity"/>
    <property type="evidence" value="ECO:0007669"/>
    <property type="project" value="TreeGrafter"/>
</dbReference>
<dbReference type="GO" id="GO:0005737">
    <property type="term" value="C:cytoplasm"/>
    <property type="evidence" value="ECO:0007669"/>
    <property type="project" value="InterPro"/>
</dbReference>
<dbReference type="GO" id="GO:0016757">
    <property type="term" value="F:glycosyltransferase activity"/>
    <property type="evidence" value="ECO:0007669"/>
    <property type="project" value="UniProtKB-KW"/>
</dbReference>
<dbReference type="RefSeq" id="WP_166635373.1">
    <property type="nucleotide sequence ID" value="NZ_SNXO01000013.1"/>
</dbReference>
<feature type="binding site" evidence="2">
    <location>
        <begin position="69"/>
        <end position="71"/>
    </location>
    <ligand>
        <name>L-histidine</name>
        <dbReference type="ChEBI" id="CHEBI:57595"/>
    </ligand>
</feature>
<reference evidence="4 5" key="1">
    <citation type="submission" date="2019-03" db="EMBL/GenBank/DDBJ databases">
        <title>Genomic Encyclopedia of Type Strains, Phase IV (KMG-IV): sequencing the most valuable type-strain genomes for metagenomic binning, comparative biology and taxonomic classification.</title>
        <authorList>
            <person name="Goeker M."/>
        </authorList>
    </citation>
    <scope>NUCLEOTIDE SEQUENCE [LARGE SCALE GENOMIC DNA]</scope>
    <source>
        <strain evidence="4 5">DSM 28287</strain>
    </source>
</reference>
<dbReference type="GO" id="GO:0006427">
    <property type="term" value="P:histidyl-tRNA aminoacylation"/>
    <property type="evidence" value="ECO:0007669"/>
    <property type="project" value="TreeGrafter"/>
</dbReference>
<evidence type="ECO:0000313" key="5">
    <source>
        <dbReference type="Proteomes" id="UP000295500"/>
    </source>
</evidence>
<dbReference type="PIRSF" id="PIRSF001549">
    <property type="entry name" value="His-tRNA_synth"/>
    <property type="match status" value="1"/>
</dbReference>